<dbReference type="EMBL" id="JAAAPO010000001">
    <property type="protein sequence ID" value="NBC35691.1"/>
    <property type="molecule type" value="Genomic_DNA"/>
</dbReference>
<name>A0ABW9XAW8_9SPHN</name>
<proteinExistence type="predicted"/>
<gene>
    <name evidence="1" type="ORF">GTZ99_03875</name>
</gene>
<organism evidence="1 2">
    <name type="scientific">Novosphingobium ovatum</name>
    <dbReference type="NCBI Taxonomy" id="1908523"/>
    <lineage>
        <taxon>Bacteria</taxon>
        <taxon>Pseudomonadati</taxon>
        <taxon>Pseudomonadota</taxon>
        <taxon>Alphaproteobacteria</taxon>
        <taxon>Sphingomonadales</taxon>
        <taxon>Sphingomonadaceae</taxon>
        <taxon>Novosphingobium</taxon>
    </lineage>
</organism>
<evidence type="ECO:0000313" key="1">
    <source>
        <dbReference type="EMBL" id="NBC35691.1"/>
    </source>
</evidence>
<sequence length="112" mass="12436">MWFPQTYFALHHCAAAQKWETHTNASVGFAHNAALGARQMGKIKIPDTIAAQSFITRILTHLPEDIGMIRRRPQPRGARPITRADSMRDCLGAAAWVTHGACPFYQPDAARP</sequence>
<comment type="caution">
    <text evidence="1">The sequence shown here is derived from an EMBL/GenBank/DDBJ whole genome shotgun (WGS) entry which is preliminary data.</text>
</comment>
<protein>
    <submittedName>
        <fullName evidence="1">Uncharacterized protein</fullName>
    </submittedName>
</protein>
<evidence type="ECO:0000313" key="2">
    <source>
        <dbReference type="Proteomes" id="UP000753724"/>
    </source>
</evidence>
<dbReference type="RefSeq" id="WP_161716936.1">
    <property type="nucleotide sequence ID" value="NZ_JAAAPO010000001.1"/>
</dbReference>
<reference evidence="2" key="1">
    <citation type="submission" date="2020-01" db="EMBL/GenBank/DDBJ databases">
        <title>Sphingomonas sp. strain CSW-10.</title>
        <authorList>
            <person name="Chen W.-M."/>
        </authorList>
    </citation>
    <scope>NUCLEOTIDE SEQUENCE [LARGE SCALE GENOMIC DNA]</scope>
    <source>
        <strain evidence="2">FSY-8</strain>
    </source>
</reference>
<accession>A0ABW9XAW8</accession>
<keyword evidence="2" id="KW-1185">Reference proteome</keyword>
<dbReference type="Proteomes" id="UP000753724">
    <property type="component" value="Unassembled WGS sequence"/>
</dbReference>